<gene>
    <name evidence="11" type="ORF">BT96DRAFT_912719</name>
</gene>
<dbReference type="InterPro" id="IPR000232">
    <property type="entry name" value="HSF_DNA-bd"/>
</dbReference>
<dbReference type="InterPro" id="IPR036390">
    <property type="entry name" value="WH_DNA-bd_sf"/>
</dbReference>
<dbReference type="EMBL" id="ML769385">
    <property type="protein sequence ID" value="KAE9410564.1"/>
    <property type="molecule type" value="Genomic_DNA"/>
</dbReference>
<name>A0A6A4IRE0_9AGAR</name>
<feature type="region of interest" description="Disordered" evidence="9">
    <location>
        <begin position="575"/>
        <end position="603"/>
    </location>
</feature>
<evidence type="ECO:0000256" key="1">
    <source>
        <dbReference type="ARBA" id="ARBA00004123"/>
    </source>
</evidence>
<feature type="compositionally biased region" description="Polar residues" evidence="9">
    <location>
        <begin position="464"/>
        <end position="476"/>
    </location>
</feature>
<comment type="subunit">
    <text evidence="7">Homotrimer. Homotrimerization increases the affinity of HSF1 to DNA. Interacts with transcriptional coregulator SSA1 on chromatin.</text>
</comment>
<dbReference type="FunFam" id="1.10.10.10:FF:000027">
    <property type="entry name" value="Heat shock transcription factor 1"/>
    <property type="match status" value="1"/>
</dbReference>
<organism evidence="11 12">
    <name type="scientific">Gymnopus androsaceus JB14</name>
    <dbReference type="NCBI Taxonomy" id="1447944"/>
    <lineage>
        <taxon>Eukaryota</taxon>
        <taxon>Fungi</taxon>
        <taxon>Dikarya</taxon>
        <taxon>Basidiomycota</taxon>
        <taxon>Agaricomycotina</taxon>
        <taxon>Agaricomycetes</taxon>
        <taxon>Agaricomycetidae</taxon>
        <taxon>Agaricales</taxon>
        <taxon>Marasmiineae</taxon>
        <taxon>Omphalotaceae</taxon>
        <taxon>Gymnopus</taxon>
    </lineage>
</organism>
<keyword evidence="4" id="KW-0238">DNA-binding</keyword>
<feature type="region of interest" description="Disordered" evidence="9">
    <location>
        <begin position="264"/>
        <end position="304"/>
    </location>
</feature>
<feature type="region of interest" description="Disordered" evidence="9">
    <location>
        <begin position="224"/>
        <end position="247"/>
    </location>
</feature>
<comment type="subcellular location">
    <subcellularLocation>
        <location evidence="1">Nucleus</location>
    </subcellularLocation>
</comment>
<dbReference type="GO" id="GO:0043565">
    <property type="term" value="F:sequence-specific DNA binding"/>
    <property type="evidence" value="ECO:0007669"/>
    <property type="project" value="InterPro"/>
</dbReference>
<dbReference type="SMART" id="SM00415">
    <property type="entry name" value="HSF"/>
    <property type="match status" value="1"/>
</dbReference>
<keyword evidence="3" id="KW-0805">Transcription regulation</keyword>
<feature type="region of interest" description="Disordered" evidence="9">
    <location>
        <begin position="623"/>
        <end position="655"/>
    </location>
</feature>
<evidence type="ECO:0000256" key="6">
    <source>
        <dbReference type="ARBA" id="ARBA00023242"/>
    </source>
</evidence>
<feature type="region of interest" description="Disordered" evidence="9">
    <location>
        <begin position="438"/>
        <end position="476"/>
    </location>
</feature>
<evidence type="ECO:0000256" key="9">
    <source>
        <dbReference type="SAM" id="MobiDB-lite"/>
    </source>
</evidence>
<dbReference type="OrthoDB" id="60033at2759"/>
<dbReference type="Gene3D" id="1.10.10.10">
    <property type="entry name" value="Winged helix-like DNA-binding domain superfamily/Winged helix DNA-binding domain"/>
    <property type="match status" value="1"/>
</dbReference>
<keyword evidence="6" id="KW-0539">Nucleus</keyword>
<dbReference type="PANTHER" id="PTHR10015">
    <property type="entry name" value="HEAT SHOCK TRANSCRIPTION FACTOR"/>
    <property type="match status" value="1"/>
</dbReference>
<evidence type="ECO:0000256" key="2">
    <source>
        <dbReference type="ARBA" id="ARBA00006403"/>
    </source>
</evidence>
<evidence type="ECO:0000259" key="10">
    <source>
        <dbReference type="SMART" id="SM00415"/>
    </source>
</evidence>
<feature type="compositionally biased region" description="Polar residues" evidence="9">
    <location>
        <begin position="361"/>
        <end position="381"/>
    </location>
</feature>
<dbReference type="InterPro" id="IPR036388">
    <property type="entry name" value="WH-like_DNA-bd_sf"/>
</dbReference>
<dbReference type="Proteomes" id="UP000799118">
    <property type="component" value="Unassembled WGS sequence"/>
</dbReference>
<feature type="domain" description="HSF-type DNA-binding" evidence="10">
    <location>
        <begin position="21"/>
        <end position="125"/>
    </location>
</feature>
<accession>A0A6A4IRE0</accession>
<evidence type="ECO:0000256" key="3">
    <source>
        <dbReference type="ARBA" id="ARBA00023015"/>
    </source>
</evidence>
<evidence type="ECO:0000256" key="7">
    <source>
        <dbReference type="ARBA" id="ARBA00062171"/>
    </source>
</evidence>
<evidence type="ECO:0000256" key="5">
    <source>
        <dbReference type="ARBA" id="ARBA00023163"/>
    </source>
</evidence>
<protein>
    <recommendedName>
        <fullName evidence="10">HSF-type DNA-binding domain-containing protein</fullName>
    </recommendedName>
</protein>
<evidence type="ECO:0000313" key="12">
    <source>
        <dbReference type="Proteomes" id="UP000799118"/>
    </source>
</evidence>
<dbReference type="Pfam" id="PF00447">
    <property type="entry name" value="HSF_DNA-bind"/>
    <property type="match status" value="1"/>
</dbReference>
<dbReference type="PRINTS" id="PR00056">
    <property type="entry name" value="HSFDOMAIN"/>
</dbReference>
<keyword evidence="12" id="KW-1185">Reference proteome</keyword>
<feature type="compositionally biased region" description="Low complexity" evidence="9">
    <location>
        <begin position="446"/>
        <end position="456"/>
    </location>
</feature>
<reference evidence="11" key="1">
    <citation type="journal article" date="2019" name="Environ. Microbiol.">
        <title>Fungal ecological strategies reflected in gene transcription - a case study of two litter decomposers.</title>
        <authorList>
            <person name="Barbi F."/>
            <person name="Kohler A."/>
            <person name="Barry K."/>
            <person name="Baskaran P."/>
            <person name="Daum C."/>
            <person name="Fauchery L."/>
            <person name="Ihrmark K."/>
            <person name="Kuo A."/>
            <person name="LaButti K."/>
            <person name="Lipzen A."/>
            <person name="Morin E."/>
            <person name="Grigoriev I.V."/>
            <person name="Henrissat B."/>
            <person name="Lindahl B."/>
            <person name="Martin F."/>
        </authorList>
    </citation>
    <scope>NUCLEOTIDE SEQUENCE</scope>
    <source>
        <strain evidence="11">JB14</strain>
    </source>
</reference>
<comment type="similarity">
    <text evidence="2 8">Belongs to the HSF family.</text>
</comment>
<sequence length="655" mass="70873">MAARNKQVALASSYPPAVNTKVPIFLQKLFKIVSDPSTNDEICWSESGDSFFVHDQERLSKILGHWFKHNKFASFVRQLNMYGFHKIPHLQQGVLKSDSDAERSQFAHPDFHRDQEDRLIFIERKKQAASNGKAEQGIVDFPTVPAQPVTQAPTDPSTGQALDIHAIVSGIAAIRRHQSNISSELNELKRSNQMLWQESMDARSRHQKQQDTINRIVKFLAGVFGQHGTSSPGGKDQERGPSPHSVLRSSRLMIEDKKRDNNVPKVGIVEVQDEEAASPISRGESPYPFASIETPASTTAPSPVPTELYSLSAVTTPRFELPSPTSELPPATLSAVTTPRFELPSPTSELPPATLPDTPASPHNSIISTQPRYPGTDTAQQEDGLPFSPSRSPAIDERIQAALNFLTPGDIQQLFNSLSTHMPAFSSDSVDLNSLQQGAQSNQLPSTSSSQTVISSKPPFDFGSLSSPQIPDTQGTTLNGVDDLISFDAPYMDQWDKASDIEKEVDSMNDGIDELIHKLGLDPSLIANAEVNQTGGNDLDASVLDTSFPSAGIPTADPATQDDLFNSFLNTFSSPESNGNSNVGGGLDFGDDSMGSINPVTPFEESPAETIAAAAASAGLGMNTRAQKRKSDAATELATQLEIPSGPKLKRRKDK</sequence>
<dbReference type="GO" id="GO:0003700">
    <property type="term" value="F:DNA-binding transcription factor activity"/>
    <property type="evidence" value="ECO:0007669"/>
    <property type="project" value="InterPro"/>
</dbReference>
<keyword evidence="5" id="KW-0804">Transcription</keyword>
<feature type="region of interest" description="Disordered" evidence="9">
    <location>
        <begin position="341"/>
        <end position="392"/>
    </location>
</feature>
<dbReference type="SUPFAM" id="SSF46785">
    <property type="entry name" value="Winged helix' DNA-binding domain"/>
    <property type="match status" value="1"/>
</dbReference>
<evidence type="ECO:0000256" key="8">
    <source>
        <dbReference type="RuleBase" id="RU004020"/>
    </source>
</evidence>
<dbReference type="PANTHER" id="PTHR10015:SF427">
    <property type="entry name" value="HEAT SHOCK FACTOR PROTEIN"/>
    <property type="match status" value="1"/>
</dbReference>
<evidence type="ECO:0000256" key="4">
    <source>
        <dbReference type="ARBA" id="ARBA00023125"/>
    </source>
</evidence>
<proteinExistence type="inferred from homology"/>
<dbReference type="AlphaFoldDB" id="A0A6A4IRE0"/>
<dbReference type="GO" id="GO:0005634">
    <property type="term" value="C:nucleus"/>
    <property type="evidence" value="ECO:0007669"/>
    <property type="project" value="UniProtKB-SubCell"/>
</dbReference>
<evidence type="ECO:0000313" key="11">
    <source>
        <dbReference type="EMBL" id="KAE9410564.1"/>
    </source>
</evidence>